<proteinExistence type="inferred from homology"/>
<dbReference type="CDD" id="cd03225">
    <property type="entry name" value="ABC_cobalt_CbiO_domain1"/>
    <property type="match status" value="1"/>
</dbReference>
<dbReference type="InterPro" id="IPR017871">
    <property type="entry name" value="ABC_transporter-like_CS"/>
</dbReference>
<dbReference type="InterPro" id="IPR003439">
    <property type="entry name" value="ABC_transporter-like_ATP-bd"/>
</dbReference>
<feature type="domain" description="ABC transporter" evidence="6">
    <location>
        <begin position="27"/>
        <end position="248"/>
    </location>
</feature>
<dbReference type="InterPro" id="IPR015856">
    <property type="entry name" value="ABC_transpr_CbiO/EcfA_su"/>
</dbReference>
<dbReference type="SUPFAM" id="SSF52540">
    <property type="entry name" value="P-loop containing nucleoside triphosphate hydrolases"/>
    <property type="match status" value="1"/>
</dbReference>
<dbReference type="SMART" id="SM00382">
    <property type="entry name" value="AAA"/>
    <property type="match status" value="1"/>
</dbReference>
<accession>A0ABT4U5X9</accession>
<dbReference type="GO" id="GO:0005524">
    <property type="term" value="F:ATP binding"/>
    <property type="evidence" value="ECO:0007669"/>
    <property type="project" value="UniProtKB-KW"/>
</dbReference>
<dbReference type="PANTHER" id="PTHR43553:SF24">
    <property type="entry name" value="ENERGY-COUPLING FACTOR TRANSPORTER ATP-BINDING PROTEIN ECFA1"/>
    <property type="match status" value="1"/>
</dbReference>
<protein>
    <submittedName>
        <fullName evidence="7">ABC transporter ATP-binding protein</fullName>
    </submittedName>
</protein>
<organism evidence="7 8">
    <name type="scientific">Nocardiopsis endophytica</name>
    <dbReference type="NCBI Taxonomy" id="3018445"/>
    <lineage>
        <taxon>Bacteria</taxon>
        <taxon>Bacillati</taxon>
        <taxon>Actinomycetota</taxon>
        <taxon>Actinomycetes</taxon>
        <taxon>Streptosporangiales</taxon>
        <taxon>Nocardiopsidaceae</taxon>
        <taxon>Nocardiopsis</taxon>
    </lineage>
</organism>
<dbReference type="RefSeq" id="WP_270686897.1">
    <property type="nucleotide sequence ID" value="NZ_JAQFWQ010000048.1"/>
</dbReference>
<gene>
    <name evidence="7" type="ORF">O4J56_17070</name>
</gene>
<evidence type="ECO:0000313" key="7">
    <source>
        <dbReference type="EMBL" id="MDA2812356.1"/>
    </source>
</evidence>
<name>A0ABT4U5X9_9ACTN</name>
<evidence type="ECO:0000256" key="5">
    <source>
        <dbReference type="SAM" id="MobiDB-lite"/>
    </source>
</evidence>
<sequence>MTAPAGPAPGAAPGERPSAAEAPAPVIELHGVSVGYDGRTVLSGLDLRLAERRIGVIGQNGSGKSTLARLLNGLVVPDEGRVLVDGRDTRTDGRRVRSEVGFVFQNPDNQIVFPIVAEDMAFGLKNLGLPKKEIPGRVAEALESFGIGHLAERHSHLLSGGEKQLVALASVMVMRPRTVVFDEPTTLLDLRNRNRIRDAVDAMAPAAVVVTHDLELVSGYDRVLVVHEGGIAFDGAPGEAVAWYREHCS</sequence>
<keyword evidence="4 7" id="KW-0067">ATP-binding</keyword>
<feature type="region of interest" description="Disordered" evidence="5">
    <location>
        <begin position="1"/>
        <end position="20"/>
    </location>
</feature>
<evidence type="ECO:0000313" key="8">
    <source>
        <dbReference type="Proteomes" id="UP001527866"/>
    </source>
</evidence>
<evidence type="ECO:0000259" key="6">
    <source>
        <dbReference type="PROSITE" id="PS50893"/>
    </source>
</evidence>
<dbReference type="PROSITE" id="PS00211">
    <property type="entry name" value="ABC_TRANSPORTER_1"/>
    <property type="match status" value="1"/>
</dbReference>
<evidence type="ECO:0000256" key="2">
    <source>
        <dbReference type="ARBA" id="ARBA00022448"/>
    </source>
</evidence>
<dbReference type="Pfam" id="PF00005">
    <property type="entry name" value="ABC_tran"/>
    <property type="match status" value="1"/>
</dbReference>
<comment type="similarity">
    <text evidence="1">Belongs to the ABC transporter superfamily.</text>
</comment>
<evidence type="ECO:0000256" key="4">
    <source>
        <dbReference type="ARBA" id="ARBA00022840"/>
    </source>
</evidence>
<keyword evidence="8" id="KW-1185">Reference proteome</keyword>
<dbReference type="InterPro" id="IPR003593">
    <property type="entry name" value="AAA+_ATPase"/>
</dbReference>
<dbReference type="EMBL" id="JAQFWQ010000048">
    <property type="protein sequence ID" value="MDA2812356.1"/>
    <property type="molecule type" value="Genomic_DNA"/>
</dbReference>
<keyword evidence="2" id="KW-0813">Transport</keyword>
<dbReference type="PANTHER" id="PTHR43553">
    <property type="entry name" value="HEAVY METAL TRANSPORTER"/>
    <property type="match status" value="1"/>
</dbReference>
<evidence type="ECO:0000256" key="3">
    <source>
        <dbReference type="ARBA" id="ARBA00022741"/>
    </source>
</evidence>
<keyword evidence="3" id="KW-0547">Nucleotide-binding</keyword>
<evidence type="ECO:0000256" key="1">
    <source>
        <dbReference type="ARBA" id="ARBA00005417"/>
    </source>
</evidence>
<dbReference type="PROSITE" id="PS50893">
    <property type="entry name" value="ABC_TRANSPORTER_2"/>
    <property type="match status" value="1"/>
</dbReference>
<comment type="caution">
    <text evidence="7">The sequence shown here is derived from an EMBL/GenBank/DDBJ whole genome shotgun (WGS) entry which is preliminary data.</text>
</comment>
<dbReference type="InterPro" id="IPR050095">
    <property type="entry name" value="ECF_ABC_transporter_ATP-bd"/>
</dbReference>
<reference evidence="7 8" key="1">
    <citation type="submission" date="2023-01" db="EMBL/GenBank/DDBJ databases">
        <title>Draft genome sequence of Nocardiopsis sp. RSe5-2 isolated from halophytes.</title>
        <authorList>
            <person name="Duangmal K."/>
            <person name="Chantavorakit T."/>
        </authorList>
    </citation>
    <scope>NUCLEOTIDE SEQUENCE [LARGE SCALE GENOMIC DNA]</scope>
    <source>
        <strain evidence="7 8">RSe5-2</strain>
    </source>
</reference>
<dbReference type="Gene3D" id="3.40.50.300">
    <property type="entry name" value="P-loop containing nucleotide triphosphate hydrolases"/>
    <property type="match status" value="1"/>
</dbReference>
<dbReference type="Proteomes" id="UP001527866">
    <property type="component" value="Unassembled WGS sequence"/>
</dbReference>
<dbReference type="InterPro" id="IPR027417">
    <property type="entry name" value="P-loop_NTPase"/>
</dbReference>